<dbReference type="Proteomes" id="UP000830454">
    <property type="component" value="Chromosome"/>
</dbReference>
<keyword evidence="1" id="KW-0732">Signal</keyword>
<evidence type="ECO:0000256" key="1">
    <source>
        <dbReference type="SAM" id="SignalP"/>
    </source>
</evidence>
<reference evidence="2" key="1">
    <citation type="submission" date="2021-12" db="EMBL/GenBank/DDBJ databases">
        <authorList>
            <person name="Cha I.-T."/>
            <person name="Lee K.-E."/>
            <person name="Park S.-J."/>
        </authorList>
    </citation>
    <scope>NUCLEOTIDE SEQUENCE</scope>
    <source>
        <strain evidence="2">YSM-43</strain>
    </source>
</reference>
<evidence type="ECO:0000313" key="3">
    <source>
        <dbReference type="Proteomes" id="UP000830454"/>
    </source>
</evidence>
<reference evidence="2" key="2">
    <citation type="submission" date="2022-04" db="EMBL/GenBank/DDBJ databases">
        <title>Complete Genome Sequence of Flavobacterium sediminilitoris YSM-43, Isolated from a Tidal Sediment.</title>
        <authorList>
            <person name="Lee P.A."/>
        </authorList>
    </citation>
    <scope>NUCLEOTIDE SEQUENCE</scope>
    <source>
        <strain evidence="2">YSM-43</strain>
    </source>
</reference>
<protein>
    <recommendedName>
        <fullName evidence="4">Carboxypeptidase-like protein</fullName>
    </recommendedName>
</protein>
<feature type="signal peptide" evidence="1">
    <location>
        <begin position="1"/>
        <end position="18"/>
    </location>
</feature>
<name>A0ABY4HLS6_9FLAO</name>
<keyword evidence="3" id="KW-1185">Reference proteome</keyword>
<evidence type="ECO:0008006" key="4">
    <source>
        <dbReference type="Google" id="ProtNLM"/>
    </source>
</evidence>
<feature type="chain" id="PRO_5047233201" description="Carboxypeptidase-like protein" evidence="1">
    <location>
        <begin position="19"/>
        <end position="389"/>
    </location>
</feature>
<proteinExistence type="predicted"/>
<dbReference type="EMBL" id="CP090145">
    <property type="protein sequence ID" value="UOX33809.1"/>
    <property type="molecule type" value="Genomic_DNA"/>
</dbReference>
<evidence type="ECO:0000313" key="2">
    <source>
        <dbReference type="EMBL" id="UOX33809.1"/>
    </source>
</evidence>
<organism evidence="2 3">
    <name type="scientific">Flavobacterium sediminilitoris</name>
    <dbReference type="NCBI Taxonomy" id="2024526"/>
    <lineage>
        <taxon>Bacteria</taxon>
        <taxon>Pseudomonadati</taxon>
        <taxon>Bacteroidota</taxon>
        <taxon>Flavobacteriia</taxon>
        <taxon>Flavobacteriales</taxon>
        <taxon>Flavobacteriaceae</taxon>
        <taxon>Flavobacterium</taxon>
    </lineage>
</organism>
<dbReference type="RefSeq" id="WP_045972118.1">
    <property type="nucleotide sequence ID" value="NZ_CP090145.1"/>
</dbReference>
<gene>
    <name evidence="2" type="ORF">LXD69_17460</name>
</gene>
<sequence length="389" mass="45725">MRKILLLILVFCSLNCLSQEKEIIVEFIDTDTQLPVEEVTVTALRTKENYVSNANGIVKIKLERPSYLEINHSSYKKVVVKSVSLKDEINTVYLESTVNKLPEIILTKDHPQDILKAIVENSRAKLTIPSNLRIYIREFFKRNGSNVLYNDGLVNFQIEKDKSTVKTDILIEQNRILGFLDESSDKDIYGYNLNDLMENYYQFKYLEEILSTKVKEKYDFQIKSYPENDGYYQLIIKPLEEEKGFLFNYTILYDYNKRIIIEIDNFISPERAEQNANYSISSRKNIYKSGFKTTYRVKGNEYYLIYAKEEIGYLSKKNDEIVKTEIRNYFVTSKFSTRLFTYDPKEVFKEKTLLNRANTILTDFWNIDSGLILTQEEQDFIDSLSSTIK</sequence>
<accession>A0ABY4HLS6</accession>